<dbReference type="PANTHER" id="PTHR43798:SF33">
    <property type="entry name" value="HYDROLASE, PUTATIVE (AFU_ORTHOLOGUE AFUA_2G14860)-RELATED"/>
    <property type="match status" value="1"/>
</dbReference>
<proteinExistence type="predicted"/>
<dbReference type="PANTHER" id="PTHR43798">
    <property type="entry name" value="MONOACYLGLYCEROL LIPASE"/>
    <property type="match status" value="1"/>
</dbReference>
<sequence>MMSAAQTRQYPPQTRSLSLDDGTRLNILDWRQYCQHRDRPCAILLHGFTNNSHIWQPLADDIATAQPLIAIDFRGHGDSDWDPELRYQHDQLMADVAAVLQQLAIGQHHLIGHSLGARIALLLAAEHSDKVASLTLIDTGPDVGDNGAAKVRVDAEAMQQDFASPEAFSHYLKSIYVFAQAAAVAALCRHGLKATDDGRYRVKTDPGFAKVLWKPGERRHDASDLTAPKNQQLWLALDTIDAAGIRCHVIRGSISAILRAKTANKMLEQHLIKGGQLTTIKRAGHAVICDNPGDTVAAIGEFLMSPPRREQ</sequence>
<dbReference type="PRINTS" id="PR00111">
    <property type="entry name" value="ABHYDROLASE"/>
</dbReference>
<comment type="caution">
    <text evidence="2">The sequence shown here is derived from an EMBL/GenBank/DDBJ whole genome shotgun (WGS) entry which is preliminary data.</text>
</comment>
<gene>
    <name evidence="2" type="primary">menH_5</name>
    <name evidence="2" type="ORF">SIN8267_03502</name>
</gene>
<evidence type="ECO:0000259" key="1">
    <source>
        <dbReference type="Pfam" id="PF00561"/>
    </source>
</evidence>
<dbReference type="EMBL" id="CAKLPX010000008">
    <property type="protein sequence ID" value="CAH0993354.1"/>
    <property type="molecule type" value="Genomic_DNA"/>
</dbReference>
<protein>
    <submittedName>
        <fullName evidence="2">2-succinyl-6-hydroxy-2, 4-cyclohexadiene-1-carboxylate synthase</fullName>
        <ecNumber evidence="2">4.2.99.20</ecNumber>
    </submittedName>
</protein>
<accession>A0ABM9AJZ8</accession>
<evidence type="ECO:0000313" key="2">
    <source>
        <dbReference type="EMBL" id="CAH0993354.1"/>
    </source>
</evidence>
<evidence type="ECO:0000313" key="3">
    <source>
        <dbReference type="Proteomes" id="UP000838100"/>
    </source>
</evidence>
<dbReference type="Gene3D" id="3.40.50.1820">
    <property type="entry name" value="alpha/beta hydrolase"/>
    <property type="match status" value="1"/>
</dbReference>
<dbReference type="SUPFAM" id="SSF53474">
    <property type="entry name" value="alpha/beta-Hydrolases"/>
    <property type="match status" value="1"/>
</dbReference>
<feature type="domain" description="AB hydrolase-1" evidence="1">
    <location>
        <begin position="43"/>
        <end position="161"/>
    </location>
</feature>
<dbReference type="GO" id="GO:0070205">
    <property type="term" value="F:2-succinyl-6-hydroxy-2,4-cyclohexadiene-1-carboxylate synthase activity"/>
    <property type="evidence" value="ECO:0007669"/>
    <property type="project" value="UniProtKB-EC"/>
</dbReference>
<dbReference type="EC" id="4.2.99.20" evidence="2"/>
<organism evidence="2 3">
    <name type="scientific">Sinobacterium norvegicum</name>
    <dbReference type="NCBI Taxonomy" id="1641715"/>
    <lineage>
        <taxon>Bacteria</taxon>
        <taxon>Pseudomonadati</taxon>
        <taxon>Pseudomonadota</taxon>
        <taxon>Gammaproteobacteria</taxon>
        <taxon>Cellvibrionales</taxon>
        <taxon>Spongiibacteraceae</taxon>
        <taxon>Sinobacterium</taxon>
    </lineage>
</organism>
<dbReference type="InterPro" id="IPR000073">
    <property type="entry name" value="AB_hydrolase_1"/>
</dbReference>
<dbReference type="RefSeq" id="WP_237446034.1">
    <property type="nucleotide sequence ID" value="NZ_CAKLPX010000008.1"/>
</dbReference>
<dbReference type="InterPro" id="IPR029058">
    <property type="entry name" value="AB_hydrolase_fold"/>
</dbReference>
<keyword evidence="2" id="KW-0456">Lyase</keyword>
<dbReference type="Pfam" id="PF00561">
    <property type="entry name" value="Abhydrolase_1"/>
    <property type="match status" value="1"/>
</dbReference>
<reference evidence="2" key="1">
    <citation type="submission" date="2021-12" db="EMBL/GenBank/DDBJ databases">
        <authorList>
            <person name="Rodrigo-Torres L."/>
            <person name="Arahal R. D."/>
            <person name="Lucena T."/>
        </authorList>
    </citation>
    <scope>NUCLEOTIDE SEQUENCE</scope>
    <source>
        <strain evidence="2">CECT 8267</strain>
    </source>
</reference>
<dbReference type="InterPro" id="IPR050266">
    <property type="entry name" value="AB_hydrolase_sf"/>
</dbReference>
<keyword evidence="3" id="KW-1185">Reference proteome</keyword>
<dbReference type="Proteomes" id="UP000838100">
    <property type="component" value="Unassembled WGS sequence"/>
</dbReference>
<name>A0ABM9AJZ8_9GAMM</name>